<evidence type="ECO:0000256" key="1">
    <source>
        <dbReference type="SAM" id="MobiDB-lite"/>
    </source>
</evidence>
<evidence type="ECO:0000313" key="2">
    <source>
        <dbReference type="EMBL" id="KAH0819287.1"/>
    </source>
</evidence>
<proteinExistence type="predicted"/>
<dbReference type="EMBL" id="JABDTM020014961">
    <property type="protein sequence ID" value="KAH0819287.1"/>
    <property type="molecule type" value="Genomic_DNA"/>
</dbReference>
<organism evidence="2 3">
    <name type="scientific">Tenebrio molitor</name>
    <name type="common">Yellow mealworm beetle</name>
    <dbReference type="NCBI Taxonomy" id="7067"/>
    <lineage>
        <taxon>Eukaryota</taxon>
        <taxon>Metazoa</taxon>
        <taxon>Ecdysozoa</taxon>
        <taxon>Arthropoda</taxon>
        <taxon>Hexapoda</taxon>
        <taxon>Insecta</taxon>
        <taxon>Pterygota</taxon>
        <taxon>Neoptera</taxon>
        <taxon>Endopterygota</taxon>
        <taxon>Coleoptera</taxon>
        <taxon>Polyphaga</taxon>
        <taxon>Cucujiformia</taxon>
        <taxon>Tenebrionidae</taxon>
        <taxon>Tenebrio</taxon>
    </lineage>
</organism>
<evidence type="ECO:0000313" key="3">
    <source>
        <dbReference type="Proteomes" id="UP000719412"/>
    </source>
</evidence>
<keyword evidence="3" id="KW-1185">Reference proteome</keyword>
<feature type="compositionally biased region" description="Polar residues" evidence="1">
    <location>
        <begin position="204"/>
        <end position="216"/>
    </location>
</feature>
<name>A0A8J6HRF1_TENMO</name>
<sequence length="216" mass="23489">MMNKTKSTPNCTYGDGGWNKKTDGFLFFNGDDLHFVSADRLQLDGWDSTEGTKDETETNGVEGDPRSEFSQSWARSVFVAIITAPGGPLSISVPPERRNWRKWKSTPGRCKAMRAIFKCADNTRASPGALLTSGGVSPRRFRPEPTPGSPPHLSVPALPKVPEAESAITERSHVGPPAGPRKRLFIHKLRAHGGRSSAPDPTQALFTPTDAQVRQA</sequence>
<reference evidence="2" key="1">
    <citation type="journal article" date="2020" name="J Insects Food Feed">
        <title>The yellow mealworm (Tenebrio molitor) genome: a resource for the emerging insects as food and feed industry.</title>
        <authorList>
            <person name="Eriksson T."/>
            <person name="Andere A."/>
            <person name="Kelstrup H."/>
            <person name="Emery V."/>
            <person name="Picard C."/>
        </authorList>
    </citation>
    <scope>NUCLEOTIDE SEQUENCE</scope>
    <source>
        <strain evidence="2">Stoneville</strain>
        <tissue evidence="2">Whole head</tissue>
    </source>
</reference>
<feature type="region of interest" description="Disordered" evidence="1">
    <location>
        <begin position="130"/>
        <end position="216"/>
    </location>
</feature>
<feature type="compositionally biased region" description="Basic residues" evidence="1">
    <location>
        <begin position="180"/>
        <end position="193"/>
    </location>
</feature>
<dbReference type="Proteomes" id="UP000719412">
    <property type="component" value="Unassembled WGS sequence"/>
</dbReference>
<dbReference type="AlphaFoldDB" id="A0A8J6HRF1"/>
<feature type="region of interest" description="Disordered" evidence="1">
    <location>
        <begin position="45"/>
        <end position="67"/>
    </location>
</feature>
<gene>
    <name evidence="2" type="ORF">GEV33_003504</name>
</gene>
<accession>A0A8J6HRF1</accession>
<comment type="caution">
    <text evidence="2">The sequence shown here is derived from an EMBL/GenBank/DDBJ whole genome shotgun (WGS) entry which is preliminary data.</text>
</comment>
<reference evidence="2" key="2">
    <citation type="submission" date="2021-08" db="EMBL/GenBank/DDBJ databases">
        <authorList>
            <person name="Eriksson T."/>
        </authorList>
    </citation>
    <scope>NUCLEOTIDE SEQUENCE</scope>
    <source>
        <strain evidence="2">Stoneville</strain>
        <tissue evidence="2">Whole head</tissue>
    </source>
</reference>
<protein>
    <submittedName>
        <fullName evidence="2">Uncharacterized protein</fullName>
    </submittedName>
</protein>